<name>A0ABT9WNA7_9BACI</name>
<dbReference type="SMART" id="SM00914">
    <property type="entry name" value="IDEAL"/>
    <property type="match status" value="1"/>
</dbReference>
<reference evidence="2 3" key="1">
    <citation type="submission" date="2023-07" db="EMBL/GenBank/DDBJ databases">
        <title>Genomic Encyclopedia of Type Strains, Phase IV (KMG-IV): sequencing the most valuable type-strain genomes for metagenomic binning, comparative biology and taxonomic classification.</title>
        <authorList>
            <person name="Goeker M."/>
        </authorList>
    </citation>
    <scope>NUCLEOTIDE SEQUENCE [LARGE SCALE GENOMIC DNA]</scope>
    <source>
        <strain evidence="2 3">DSM 23837</strain>
    </source>
</reference>
<dbReference type="EMBL" id="JAUSTT010000002">
    <property type="protein sequence ID" value="MDQ0174719.1"/>
    <property type="molecule type" value="Genomic_DNA"/>
</dbReference>
<proteinExistence type="predicted"/>
<comment type="caution">
    <text evidence="2">The sequence shown here is derived from an EMBL/GenBank/DDBJ whole genome shotgun (WGS) entry which is preliminary data.</text>
</comment>
<dbReference type="InterPro" id="IPR014957">
    <property type="entry name" value="IDEAL_dom"/>
</dbReference>
<dbReference type="RefSeq" id="WP_307226421.1">
    <property type="nucleotide sequence ID" value="NZ_JAUSTT010000002.1"/>
</dbReference>
<protein>
    <submittedName>
        <fullName evidence="2">Uncharacterized protein YpiB (UPF0302 family)</fullName>
    </submittedName>
</protein>
<dbReference type="Proteomes" id="UP001223586">
    <property type="component" value="Unassembled WGS sequence"/>
</dbReference>
<evidence type="ECO:0000313" key="3">
    <source>
        <dbReference type="Proteomes" id="UP001223586"/>
    </source>
</evidence>
<organism evidence="2 3">
    <name type="scientific">Bacillus chungangensis</name>
    <dbReference type="NCBI Taxonomy" id="587633"/>
    <lineage>
        <taxon>Bacteria</taxon>
        <taxon>Bacillati</taxon>
        <taxon>Bacillota</taxon>
        <taxon>Bacilli</taxon>
        <taxon>Bacillales</taxon>
        <taxon>Bacillaceae</taxon>
        <taxon>Bacillus</taxon>
    </lineage>
</organism>
<sequence length="85" mass="9906">MENKKSYKELMKEYEMSQNQAEKTLTVEAYIDRLLNNILLEKQKDALLHKIDLALDEKDFDAFMALSAKLNNLLENNNNQKADSL</sequence>
<dbReference type="Pfam" id="PF08858">
    <property type="entry name" value="IDEAL"/>
    <property type="match status" value="1"/>
</dbReference>
<gene>
    <name evidence="2" type="ORF">J2S08_000552</name>
</gene>
<evidence type="ECO:0000313" key="2">
    <source>
        <dbReference type="EMBL" id="MDQ0174719.1"/>
    </source>
</evidence>
<evidence type="ECO:0000259" key="1">
    <source>
        <dbReference type="SMART" id="SM00914"/>
    </source>
</evidence>
<feature type="domain" description="IDEAL" evidence="1">
    <location>
        <begin position="30"/>
        <end position="70"/>
    </location>
</feature>
<dbReference type="Gene3D" id="4.10.810.10">
    <property type="entry name" value="Virus Scaffolding Protein, Chain A"/>
    <property type="match status" value="1"/>
</dbReference>
<accession>A0ABT9WNA7</accession>
<dbReference type="InterPro" id="IPR027393">
    <property type="entry name" value="Virus_scaffolding_prot_C"/>
</dbReference>
<keyword evidence="3" id="KW-1185">Reference proteome</keyword>